<dbReference type="NCBIfam" id="TIGR00589">
    <property type="entry name" value="ogt"/>
    <property type="match status" value="1"/>
</dbReference>
<dbReference type="GO" id="GO:0003700">
    <property type="term" value="F:DNA-binding transcription factor activity"/>
    <property type="evidence" value="ECO:0007669"/>
    <property type="project" value="InterPro"/>
</dbReference>
<evidence type="ECO:0000313" key="12">
    <source>
        <dbReference type="Proteomes" id="UP000019205"/>
    </source>
</evidence>
<dbReference type="Gene3D" id="3.30.160.70">
    <property type="entry name" value="Methylated DNA-protein cysteine methyltransferase domain"/>
    <property type="match status" value="1"/>
</dbReference>
<evidence type="ECO:0000256" key="1">
    <source>
        <dbReference type="ARBA" id="ARBA00001286"/>
    </source>
</evidence>
<dbReference type="GO" id="GO:0032259">
    <property type="term" value="P:methylation"/>
    <property type="evidence" value="ECO:0007669"/>
    <property type="project" value="UniProtKB-KW"/>
</dbReference>
<name>A4AB02_9GAMM</name>
<dbReference type="eggNOG" id="COG0350">
    <property type="taxonomic scope" value="Bacteria"/>
</dbReference>
<dbReference type="Proteomes" id="UP000019205">
    <property type="component" value="Chromosome"/>
</dbReference>
<proteinExistence type="predicted"/>
<dbReference type="SUPFAM" id="SSF46767">
    <property type="entry name" value="Methylated DNA-protein cysteine methyltransferase, C-terminal domain"/>
    <property type="match status" value="1"/>
</dbReference>
<comment type="caution">
    <text evidence="11">The sequence shown here is derived from an EMBL/GenBank/DDBJ whole genome shotgun (WGS) entry which is preliminary data.</text>
</comment>
<keyword evidence="7" id="KW-0234">DNA repair</keyword>
<dbReference type="PANTHER" id="PTHR10815">
    <property type="entry name" value="METHYLATED-DNA--PROTEIN-CYSTEINE METHYLTRANSFERASE"/>
    <property type="match status" value="1"/>
</dbReference>
<dbReference type="Pfam" id="PF01035">
    <property type="entry name" value="DNA_binding_1"/>
    <property type="match status" value="1"/>
</dbReference>
<dbReference type="GO" id="GO:0043565">
    <property type="term" value="F:sequence-specific DNA binding"/>
    <property type="evidence" value="ECO:0007669"/>
    <property type="project" value="InterPro"/>
</dbReference>
<dbReference type="InterPro" id="IPR018060">
    <property type="entry name" value="HTH_AraC"/>
</dbReference>
<reference evidence="11 12" key="1">
    <citation type="journal article" date="2007" name="Proc. Natl. Acad. Sci. U.S.A.">
        <title>Characterization of a marine gammaproteobacterium capable of aerobic anoxygenic photosynthesis.</title>
        <authorList>
            <person name="Fuchs B.M."/>
            <person name="Spring S."/>
            <person name="Teeling H."/>
            <person name="Quast C."/>
            <person name="Wulf J."/>
            <person name="Schattenhofer M."/>
            <person name="Yan S."/>
            <person name="Ferriera S."/>
            <person name="Johnson J."/>
            <person name="Glockner F.O."/>
            <person name="Amann R."/>
        </authorList>
    </citation>
    <scope>NUCLEOTIDE SEQUENCE [LARGE SCALE GENOMIC DNA]</scope>
    <source>
        <strain evidence="11">KT71</strain>
    </source>
</reference>
<evidence type="ECO:0000256" key="7">
    <source>
        <dbReference type="ARBA" id="ARBA00023204"/>
    </source>
</evidence>
<keyword evidence="2 11" id="KW-0489">Methyltransferase</keyword>
<organism evidence="11 12">
    <name type="scientific">Congregibacter litoralis KT71</name>
    <dbReference type="NCBI Taxonomy" id="314285"/>
    <lineage>
        <taxon>Bacteria</taxon>
        <taxon>Pseudomonadati</taxon>
        <taxon>Pseudomonadota</taxon>
        <taxon>Gammaproteobacteria</taxon>
        <taxon>Cellvibrionales</taxon>
        <taxon>Halieaceae</taxon>
        <taxon>Congregibacter</taxon>
    </lineage>
</organism>
<keyword evidence="5" id="KW-0805">Transcription regulation</keyword>
<dbReference type="EMBL" id="AAOA02000003">
    <property type="protein sequence ID" value="EAQ96874.2"/>
    <property type="molecule type" value="Genomic_DNA"/>
</dbReference>
<dbReference type="Pfam" id="PF12833">
    <property type="entry name" value="HTH_18"/>
    <property type="match status" value="1"/>
</dbReference>
<dbReference type="OrthoDB" id="9802228at2"/>
<feature type="compositionally biased region" description="Polar residues" evidence="9">
    <location>
        <begin position="1"/>
        <end position="13"/>
    </location>
</feature>
<dbReference type="PROSITE" id="PS00374">
    <property type="entry name" value="MGMT"/>
    <property type="match status" value="1"/>
</dbReference>
<dbReference type="HOGENOM" id="CLU_000445_52_0_6"/>
<dbReference type="InterPro" id="IPR036217">
    <property type="entry name" value="MethylDNA_cys_MeTrfase_DNAb"/>
</dbReference>
<dbReference type="Gene3D" id="1.10.10.60">
    <property type="entry name" value="Homeodomain-like"/>
    <property type="match status" value="1"/>
</dbReference>
<feature type="compositionally biased region" description="Low complexity" evidence="9">
    <location>
        <begin position="14"/>
        <end position="28"/>
    </location>
</feature>
<keyword evidence="12" id="KW-1185">Reference proteome</keyword>
<dbReference type="EC" id="2.1.1.63" evidence="11"/>
<evidence type="ECO:0000256" key="3">
    <source>
        <dbReference type="ARBA" id="ARBA00022679"/>
    </source>
</evidence>
<dbReference type="InterPro" id="IPR009057">
    <property type="entry name" value="Homeodomain-like_sf"/>
</dbReference>
<evidence type="ECO:0000256" key="6">
    <source>
        <dbReference type="ARBA" id="ARBA00023163"/>
    </source>
</evidence>
<dbReference type="CDD" id="cd06445">
    <property type="entry name" value="ATase"/>
    <property type="match status" value="1"/>
</dbReference>
<dbReference type="AlphaFoldDB" id="A4AB02"/>
<comment type="catalytic activity">
    <reaction evidence="1">
        <text>a 4-O-methyl-thymidine in DNA + L-cysteinyl-[protein] = a thymidine in DNA + S-methyl-L-cysteinyl-[protein]</text>
        <dbReference type="Rhea" id="RHEA:53428"/>
        <dbReference type="Rhea" id="RHEA-COMP:10131"/>
        <dbReference type="Rhea" id="RHEA-COMP:10132"/>
        <dbReference type="Rhea" id="RHEA-COMP:13555"/>
        <dbReference type="Rhea" id="RHEA-COMP:13556"/>
        <dbReference type="ChEBI" id="CHEBI:29950"/>
        <dbReference type="ChEBI" id="CHEBI:82612"/>
        <dbReference type="ChEBI" id="CHEBI:137386"/>
        <dbReference type="ChEBI" id="CHEBI:137387"/>
        <dbReference type="EC" id="2.1.1.63"/>
    </reaction>
</comment>
<gene>
    <name evidence="11" type="ORF">KT71_11254</name>
</gene>
<evidence type="ECO:0000256" key="2">
    <source>
        <dbReference type="ARBA" id="ARBA00022603"/>
    </source>
</evidence>
<dbReference type="SUPFAM" id="SSF46689">
    <property type="entry name" value="Homeodomain-like"/>
    <property type="match status" value="1"/>
</dbReference>
<dbReference type="SUPFAM" id="SSF53155">
    <property type="entry name" value="Methylated DNA-protein cysteine methyltransferase domain"/>
    <property type="match status" value="1"/>
</dbReference>
<protein>
    <submittedName>
        <fullName evidence="11">DNA-O6-methylguanine--protein-cysteine S-methyltransferase/Transcriptional regulator Ada</fullName>
        <ecNumber evidence="11">2.1.1.63</ecNumber>
    </submittedName>
</protein>
<evidence type="ECO:0000256" key="8">
    <source>
        <dbReference type="ARBA" id="ARBA00049348"/>
    </source>
</evidence>
<dbReference type="PANTHER" id="PTHR10815:SF13">
    <property type="entry name" value="METHYLATED-DNA--PROTEIN-CYSTEINE METHYLTRANSFERASE"/>
    <property type="match status" value="1"/>
</dbReference>
<evidence type="ECO:0000256" key="5">
    <source>
        <dbReference type="ARBA" id="ARBA00023015"/>
    </source>
</evidence>
<evidence type="ECO:0000259" key="10">
    <source>
        <dbReference type="PROSITE" id="PS01124"/>
    </source>
</evidence>
<dbReference type="SMART" id="SM00342">
    <property type="entry name" value="HTH_ARAC"/>
    <property type="match status" value="1"/>
</dbReference>
<comment type="catalytic activity">
    <reaction evidence="8">
        <text>a 6-O-methyl-2'-deoxyguanosine in DNA + L-cysteinyl-[protein] = S-methyl-L-cysteinyl-[protein] + a 2'-deoxyguanosine in DNA</text>
        <dbReference type="Rhea" id="RHEA:24000"/>
        <dbReference type="Rhea" id="RHEA-COMP:10131"/>
        <dbReference type="Rhea" id="RHEA-COMP:10132"/>
        <dbReference type="Rhea" id="RHEA-COMP:11367"/>
        <dbReference type="Rhea" id="RHEA-COMP:11368"/>
        <dbReference type="ChEBI" id="CHEBI:29950"/>
        <dbReference type="ChEBI" id="CHEBI:82612"/>
        <dbReference type="ChEBI" id="CHEBI:85445"/>
        <dbReference type="ChEBI" id="CHEBI:85448"/>
        <dbReference type="EC" id="2.1.1.63"/>
    </reaction>
</comment>
<keyword evidence="3 11" id="KW-0808">Transferase</keyword>
<sequence length="302" mass="33202">MHPTSASSSETIRSVTMPTSPTTPTKSPSPDHAHYRLVADAIAYLREHQREQPDLASLARAMHTSESHLQRVFSSWAGVSPKRFLQIITRRYAVEALRDDASVLDASLHAGLSGPGRLHDLTLSCDAMTPGEIAGRGKGIALEYGWGDSPFGAAFVAWSDRGVCQLSFHEAKNPEVLRAFEDDWQGATRVEHSAAASALLQRIFANPLERGKLHLLLRGTNFQVKVWEALMQVAPGRLVSYQQLGALAGTGQAHRAVGSAMARNRIAYLIPCHRVIRQGGDWGNYRWGLERKLALHVWEQSA</sequence>
<evidence type="ECO:0000256" key="4">
    <source>
        <dbReference type="ARBA" id="ARBA00022763"/>
    </source>
</evidence>
<dbReference type="InterPro" id="IPR036631">
    <property type="entry name" value="MGMT_N_sf"/>
</dbReference>
<dbReference type="GO" id="GO:0006281">
    <property type="term" value="P:DNA repair"/>
    <property type="evidence" value="ECO:0007669"/>
    <property type="project" value="UniProtKB-KW"/>
</dbReference>
<dbReference type="InterPro" id="IPR014048">
    <property type="entry name" value="MethylDNA_cys_MeTrfase_DNA-bd"/>
</dbReference>
<reference evidence="11 12" key="2">
    <citation type="journal article" date="2009" name="PLoS ONE">
        <title>The photosynthetic apparatus and its regulation in the aerobic gammaproteobacterium Congregibacter litoralis gen. nov., sp. nov.</title>
        <authorList>
            <person name="Spring S."/>
            <person name="Lunsdorf H."/>
            <person name="Fuchs B.M."/>
            <person name="Tindall B.J."/>
        </authorList>
    </citation>
    <scope>NUCLEOTIDE SEQUENCE [LARGE SCALE GENOMIC DNA]</scope>
    <source>
        <strain evidence="11">KT71</strain>
    </source>
</reference>
<dbReference type="Gene3D" id="1.10.10.10">
    <property type="entry name" value="Winged helix-like DNA-binding domain superfamily/Winged helix DNA-binding domain"/>
    <property type="match status" value="1"/>
</dbReference>
<keyword evidence="4" id="KW-0227">DNA damage</keyword>
<accession>A4AB02</accession>
<dbReference type="PROSITE" id="PS01124">
    <property type="entry name" value="HTH_ARAC_FAMILY_2"/>
    <property type="match status" value="1"/>
</dbReference>
<feature type="domain" description="HTH araC/xylS-type" evidence="10">
    <location>
        <begin position="39"/>
        <end position="136"/>
    </location>
</feature>
<evidence type="ECO:0000256" key="9">
    <source>
        <dbReference type="SAM" id="MobiDB-lite"/>
    </source>
</evidence>
<dbReference type="InterPro" id="IPR001497">
    <property type="entry name" value="MethylDNA_cys_MeTrfase_AS"/>
</dbReference>
<dbReference type="InterPro" id="IPR036388">
    <property type="entry name" value="WH-like_DNA-bd_sf"/>
</dbReference>
<keyword evidence="6" id="KW-0804">Transcription</keyword>
<feature type="region of interest" description="Disordered" evidence="9">
    <location>
        <begin position="1"/>
        <end position="32"/>
    </location>
</feature>
<evidence type="ECO:0000313" key="11">
    <source>
        <dbReference type="EMBL" id="EAQ96874.2"/>
    </source>
</evidence>
<dbReference type="GO" id="GO:0003908">
    <property type="term" value="F:methylated-DNA-[protein]-cysteine S-methyltransferase activity"/>
    <property type="evidence" value="ECO:0007669"/>
    <property type="project" value="UniProtKB-EC"/>
</dbReference>
<dbReference type="STRING" id="314285.KT71_11254"/>